<evidence type="ECO:0000313" key="2">
    <source>
        <dbReference type="Proteomes" id="UP000487268"/>
    </source>
</evidence>
<dbReference type="EMBL" id="WEGH01000001">
    <property type="protein sequence ID" value="MQY03900.1"/>
    <property type="molecule type" value="Genomic_DNA"/>
</dbReference>
<proteinExistence type="predicted"/>
<reference evidence="1 2" key="1">
    <citation type="submission" date="2019-10" db="EMBL/GenBank/DDBJ databases">
        <title>Actinomadura rubteroloni sp. nov. and Actinomadura macrotermitis sp. nov., isolated from the gut of fungus growing-termite Macrotermes natalensis.</title>
        <authorList>
            <person name="Benndorf R."/>
            <person name="Martin K."/>
            <person name="Kuefner M."/>
            <person name="De Beer W."/>
            <person name="Kaster A.-K."/>
            <person name="Vollmers J."/>
            <person name="Poulsen M."/>
            <person name="Beemelmanns C."/>
        </authorList>
    </citation>
    <scope>NUCLEOTIDE SEQUENCE [LARGE SCALE GENOMIC DNA]</scope>
    <source>
        <strain evidence="1 2">RB68</strain>
    </source>
</reference>
<keyword evidence="2" id="KW-1185">Reference proteome</keyword>
<dbReference type="RefSeq" id="WP_153531764.1">
    <property type="nucleotide sequence ID" value="NZ_WEGH01000001.1"/>
</dbReference>
<name>A0A7K0BRS6_9ACTN</name>
<comment type="caution">
    <text evidence="1">The sequence shown here is derived from an EMBL/GenBank/DDBJ whole genome shotgun (WGS) entry which is preliminary data.</text>
</comment>
<dbReference type="Proteomes" id="UP000487268">
    <property type="component" value="Unassembled WGS sequence"/>
</dbReference>
<protein>
    <submittedName>
        <fullName evidence="1">Uncharacterized protein</fullName>
    </submittedName>
</protein>
<sequence length="128" mass="14213">MSRDLILLFADPVEPDEFLDLVEELGGVRRPDEWTGGRLSRGDDHVQVSVAPDGGFAPDDEYYALYELWLGAPMQAWALLALSTSAGSQALGLELIEAAARRWRTVVDDNHGELYTVDEWRALVTARP</sequence>
<evidence type="ECO:0000313" key="1">
    <source>
        <dbReference type="EMBL" id="MQY03900.1"/>
    </source>
</evidence>
<organism evidence="1 2">
    <name type="scientific">Actinomadura macrotermitis</name>
    <dbReference type="NCBI Taxonomy" id="2585200"/>
    <lineage>
        <taxon>Bacteria</taxon>
        <taxon>Bacillati</taxon>
        <taxon>Actinomycetota</taxon>
        <taxon>Actinomycetes</taxon>
        <taxon>Streptosporangiales</taxon>
        <taxon>Thermomonosporaceae</taxon>
        <taxon>Actinomadura</taxon>
    </lineage>
</organism>
<dbReference type="OrthoDB" id="514571at2"/>
<gene>
    <name evidence="1" type="ORF">ACRB68_19460</name>
</gene>
<accession>A0A7K0BRS6</accession>
<dbReference type="AlphaFoldDB" id="A0A7K0BRS6"/>